<dbReference type="STRING" id="1802597.A2Z24_01475"/>
<evidence type="ECO:0000313" key="3">
    <source>
        <dbReference type="Proteomes" id="UP000177588"/>
    </source>
</evidence>
<organism evidence="2 3">
    <name type="scientific">Candidatus Woykebacteria bacterium RBG_16_44_10</name>
    <dbReference type="NCBI Taxonomy" id="1802597"/>
    <lineage>
        <taxon>Bacteria</taxon>
        <taxon>Candidatus Woykeibacteriota</taxon>
    </lineage>
</organism>
<dbReference type="AlphaFoldDB" id="A0A1G1WET2"/>
<comment type="caution">
    <text evidence="2">The sequence shown here is derived from an EMBL/GenBank/DDBJ whole genome shotgun (WGS) entry which is preliminary data.</text>
</comment>
<gene>
    <name evidence="2" type="ORF">A2Z24_01475</name>
</gene>
<protein>
    <recommendedName>
        <fullName evidence="1">Phosphodiester glycosidase domain-containing protein</fullName>
    </recommendedName>
</protein>
<accession>A0A1G1WET2</accession>
<proteinExistence type="predicted"/>
<sequence>MNSYDFPVYNSNLNKWLNEGNLSWNNRAMLAFTSSGAVFYPQANTYTGLPGLRAAITNFPGLVAGGNNIVGNYSLTSAQLTKGTRGGVGVKGNTLYLVIASSATVPDLAAIMMALGVNSALNLDGGGSAALVYQGSYKVGPGRSLPNAILFK</sequence>
<dbReference type="Proteomes" id="UP000177588">
    <property type="component" value="Unassembled WGS sequence"/>
</dbReference>
<name>A0A1G1WET2_9BACT</name>
<dbReference type="Pfam" id="PF09992">
    <property type="entry name" value="NAGPA"/>
    <property type="match status" value="1"/>
</dbReference>
<dbReference type="EMBL" id="MHCT01000013">
    <property type="protein sequence ID" value="OGY26216.1"/>
    <property type="molecule type" value="Genomic_DNA"/>
</dbReference>
<evidence type="ECO:0000259" key="1">
    <source>
        <dbReference type="Pfam" id="PF09992"/>
    </source>
</evidence>
<feature type="domain" description="Phosphodiester glycosidase" evidence="1">
    <location>
        <begin position="22"/>
        <end position="151"/>
    </location>
</feature>
<dbReference type="InterPro" id="IPR018711">
    <property type="entry name" value="NAGPA"/>
</dbReference>
<reference evidence="2 3" key="1">
    <citation type="journal article" date="2016" name="Nat. Commun.">
        <title>Thousands of microbial genomes shed light on interconnected biogeochemical processes in an aquifer system.</title>
        <authorList>
            <person name="Anantharaman K."/>
            <person name="Brown C.T."/>
            <person name="Hug L.A."/>
            <person name="Sharon I."/>
            <person name="Castelle C.J."/>
            <person name="Probst A.J."/>
            <person name="Thomas B.C."/>
            <person name="Singh A."/>
            <person name="Wilkins M.J."/>
            <person name="Karaoz U."/>
            <person name="Brodie E.L."/>
            <person name="Williams K.H."/>
            <person name="Hubbard S.S."/>
            <person name="Banfield J.F."/>
        </authorList>
    </citation>
    <scope>NUCLEOTIDE SEQUENCE [LARGE SCALE GENOMIC DNA]</scope>
</reference>
<evidence type="ECO:0000313" key="2">
    <source>
        <dbReference type="EMBL" id="OGY26216.1"/>
    </source>
</evidence>